<feature type="transmembrane region" description="Helical" evidence="2">
    <location>
        <begin position="249"/>
        <end position="272"/>
    </location>
</feature>
<dbReference type="InParanoid" id="A0A0C3I032"/>
<feature type="compositionally biased region" description="Basic and acidic residues" evidence="1">
    <location>
        <begin position="30"/>
        <end position="39"/>
    </location>
</feature>
<evidence type="ECO:0000256" key="1">
    <source>
        <dbReference type="SAM" id="MobiDB-lite"/>
    </source>
</evidence>
<organism evidence="3 4">
    <name type="scientific">Oidiodendron maius (strain Zn)</name>
    <dbReference type="NCBI Taxonomy" id="913774"/>
    <lineage>
        <taxon>Eukaryota</taxon>
        <taxon>Fungi</taxon>
        <taxon>Dikarya</taxon>
        <taxon>Ascomycota</taxon>
        <taxon>Pezizomycotina</taxon>
        <taxon>Leotiomycetes</taxon>
        <taxon>Leotiomycetes incertae sedis</taxon>
        <taxon>Myxotrichaceae</taxon>
        <taxon>Oidiodendron</taxon>
    </lineage>
</organism>
<dbReference type="Proteomes" id="UP000054321">
    <property type="component" value="Unassembled WGS sequence"/>
</dbReference>
<dbReference type="GO" id="GO:0000324">
    <property type="term" value="C:fungal-type vacuole"/>
    <property type="evidence" value="ECO:0007669"/>
    <property type="project" value="TreeGrafter"/>
</dbReference>
<feature type="transmembrane region" description="Helical" evidence="2">
    <location>
        <begin position="284"/>
        <end position="303"/>
    </location>
</feature>
<evidence type="ECO:0000313" key="4">
    <source>
        <dbReference type="Proteomes" id="UP000054321"/>
    </source>
</evidence>
<feature type="compositionally biased region" description="Polar residues" evidence="1">
    <location>
        <begin position="15"/>
        <end position="26"/>
    </location>
</feature>
<evidence type="ECO:0008006" key="5">
    <source>
        <dbReference type="Google" id="ProtNLM"/>
    </source>
</evidence>
<dbReference type="GO" id="GO:0071944">
    <property type="term" value="C:cell periphery"/>
    <property type="evidence" value="ECO:0007669"/>
    <property type="project" value="TreeGrafter"/>
</dbReference>
<keyword evidence="2" id="KW-1133">Transmembrane helix</keyword>
<evidence type="ECO:0000313" key="3">
    <source>
        <dbReference type="EMBL" id="KIN08450.1"/>
    </source>
</evidence>
<dbReference type="PANTHER" id="PTHR36819:SF1">
    <property type="entry name" value="REGULATOR OF PHOSPHOLIPASE D SRF1"/>
    <property type="match status" value="1"/>
</dbReference>
<gene>
    <name evidence="3" type="ORF">OIDMADRAFT_107771</name>
</gene>
<proteinExistence type="predicted"/>
<feature type="compositionally biased region" description="Basic and acidic residues" evidence="1">
    <location>
        <begin position="55"/>
        <end position="67"/>
    </location>
</feature>
<protein>
    <recommendedName>
        <fullName evidence="5">Casparian strip membrane protein domain-containing protein</fullName>
    </recommendedName>
</protein>
<name>A0A0C3I032_OIDMZ</name>
<dbReference type="EMBL" id="KN832870">
    <property type="protein sequence ID" value="KIN08450.1"/>
    <property type="molecule type" value="Genomic_DNA"/>
</dbReference>
<reference evidence="4" key="2">
    <citation type="submission" date="2015-01" db="EMBL/GenBank/DDBJ databases">
        <title>Evolutionary Origins and Diversification of the Mycorrhizal Mutualists.</title>
        <authorList>
            <consortium name="DOE Joint Genome Institute"/>
            <consortium name="Mycorrhizal Genomics Consortium"/>
            <person name="Kohler A."/>
            <person name="Kuo A."/>
            <person name="Nagy L.G."/>
            <person name="Floudas D."/>
            <person name="Copeland A."/>
            <person name="Barry K.W."/>
            <person name="Cichocki N."/>
            <person name="Veneault-Fourrey C."/>
            <person name="LaButti K."/>
            <person name="Lindquist E.A."/>
            <person name="Lipzen A."/>
            <person name="Lundell T."/>
            <person name="Morin E."/>
            <person name="Murat C."/>
            <person name="Riley R."/>
            <person name="Ohm R."/>
            <person name="Sun H."/>
            <person name="Tunlid A."/>
            <person name="Henrissat B."/>
            <person name="Grigoriev I.V."/>
            <person name="Hibbett D.S."/>
            <person name="Martin F."/>
        </authorList>
    </citation>
    <scope>NUCLEOTIDE SEQUENCE [LARGE SCALE GENOMIC DNA]</scope>
    <source>
        <strain evidence="4">Zn</strain>
    </source>
</reference>
<feature type="transmembrane region" description="Helical" evidence="2">
    <location>
        <begin position="323"/>
        <end position="344"/>
    </location>
</feature>
<sequence>MTSTEPSLAAPLSGPRQQNRSSTLSSEAGRAAHEAESRPKINPPTSQNVNNSKGTHAESRASPREVRTLPPWIASFEEDDEALLTSKPTDHLLSPAPAHSAQHHFAPSSPSRRISQDGYVDTYDDDLDKKHETGFFGVHREPVKGRKWDHAREEEPVIMKPQGSSGSSSWNSYIRSSMYGPAVAEDGERVDESFLEQQTPGYERPWRGGLEKEREDSEKLTQLLHSKKMRRTFVQRWQNHLLMHPLVPLIFRITVLTTSCIALGLSGSIFHLSREYFYDQNPSTLMAIVVDVVAIPYIVYFTWDEYTSKPLGLRSRKTKIRLVLLDLFFIIFESANISLAFATLRDENGSCRTGPTPSNVIICGRVKALCGILMVALIAWNTTFAISIFRLVERVGGREENGQDWA</sequence>
<dbReference type="AlphaFoldDB" id="A0A0C3I032"/>
<dbReference type="InterPro" id="IPR037737">
    <property type="entry name" value="Srf1"/>
</dbReference>
<dbReference type="FunCoup" id="A0A0C3I032">
    <property type="interactions" value="20"/>
</dbReference>
<feature type="transmembrane region" description="Helical" evidence="2">
    <location>
        <begin position="364"/>
        <end position="389"/>
    </location>
</feature>
<reference evidence="3 4" key="1">
    <citation type="submission" date="2014-04" db="EMBL/GenBank/DDBJ databases">
        <authorList>
            <consortium name="DOE Joint Genome Institute"/>
            <person name="Kuo A."/>
            <person name="Martino E."/>
            <person name="Perotto S."/>
            <person name="Kohler A."/>
            <person name="Nagy L.G."/>
            <person name="Floudas D."/>
            <person name="Copeland A."/>
            <person name="Barry K.W."/>
            <person name="Cichocki N."/>
            <person name="Veneault-Fourrey C."/>
            <person name="LaButti K."/>
            <person name="Lindquist E.A."/>
            <person name="Lipzen A."/>
            <person name="Lundell T."/>
            <person name="Morin E."/>
            <person name="Murat C."/>
            <person name="Sun H."/>
            <person name="Tunlid A."/>
            <person name="Henrissat B."/>
            <person name="Grigoriev I.V."/>
            <person name="Hibbett D.S."/>
            <person name="Martin F."/>
            <person name="Nordberg H.P."/>
            <person name="Cantor M.N."/>
            <person name="Hua S.X."/>
        </authorList>
    </citation>
    <scope>NUCLEOTIDE SEQUENCE [LARGE SCALE GENOMIC DNA]</scope>
    <source>
        <strain evidence="3 4">Zn</strain>
    </source>
</reference>
<feature type="compositionally biased region" description="Polar residues" evidence="1">
    <location>
        <begin position="43"/>
        <end position="54"/>
    </location>
</feature>
<keyword evidence="2" id="KW-0812">Transmembrane</keyword>
<keyword evidence="2" id="KW-0472">Membrane</keyword>
<accession>A0A0C3I032</accession>
<keyword evidence="4" id="KW-1185">Reference proteome</keyword>
<feature type="region of interest" description="Disordered" evidence="1">
    <location>
        <begin position="1"/>
        <end position="116"/>
    </location>
</feature>
<dbReference type="HOGENOM" id="CLU_027163_2_0_1"/>
<evidence type="ECO:0000256" key="2">
    <source>
        <dbReference type="SAM" id="Phobius"/>
    </source>
</evidence>
<dbReference type="PANTHER" id="PTHR36819">
    <property type="entry name" value="REGULATOR OF PHOSPHOLIPASE D SRF1"/>
    <property type="match status" value="1"/>
</dbReference>
<dbReference type="OrthoDB" id="2589563at2759"/>